<evidence type="ECO:0000256" key="2">
    <source>
        <dbReference type="ARBA" id="ARBA00004736"/>
    </source>
</evidence>
<dbReference type="EC" id="4.1.2.14" evidence="5"/>
<dbReference type="SUPFAM" id="SSF51569">
    <property type="entry name" value="Aldolase"/>
    <property type="match status" value="1"/>
</dbReference>
<dbReference type="Pfam" id="PF01081">
    <property type="entry name" value="Aldolase"/>
    <property type="match status" value="1"/>
</dbReference>
<keyword evidence="7" id="KW-0704">Schiff base</keyword>
<dbReference type="NCBIfam" id="TIGR01182">
    <property type="entry name" value="eda"/>
    <property type="match status" value="1"/>
</dbReference>
<organism evidence="10 12">
    <name type="scientific">Agreia bicolorata</name>
    <dbReference type="NCBI Taxonomy" id="110935"/>
    <lineage>
        <taxon>Bacteria</taxon>
        <taxon>Bacillati</taxon>
        <taxon>Actinomycetota</taxon>
        <taxon>Actinomycetes</taxon>
        <taxon>Micrococcales</taxon>
        <taxon>Microbacteriaceae</taxon>
        <taxon>Agreia</taxon>
    </lineage>
</organism>
<dbReference type="GO" id="GO:0008675">
    <property type="term" value="F:2-dehydro-3-deoxy-phosphogluconate aldolase activity"/>
    <property type="evidence" value="ECO:0007669"/>
    <property type="project" value="UniProtKB-EC"/>
</dbReference>
<dbReference type="RefSeq" id="WP_044443627.1">
    <property type="nucleotide sequence ID" value="NZ_FUYG01000006.1"/>
</dbReference>
<dbReference type="Proteomes" id="UP000189735">
    <property type="component" value="Unassembled WGS sequence"/>
</dbReference>
<dbReference type="InterPro" id="IPR031338">
    <property type="entry name" value="KDPG/KHG_AS_2"/>
</dbReference>
<dbReference type="InterPro" id="IPR000887">
    <property type="entry name" value="Aldlse_KDPG_KHG"/>
</dbReference>
<comment type="catalytic activity">
    <reaction evidence="1">
        <text>2-dehydro-3-deoxy-6-phospho-D-gluconate = D-glyceraldehyde 3-phosphate + pyruvate</text>
        <dbReference type="Rhea" id="RHEA:17089"/>
        <dbReference type="ChEBI" id="CHEBI:15361"/>
        <dbReference type="ChEBI" id="CHEBI:57569"/>
        <dbReference type="ChEBI" id="CHEBI:59776"/>
        <dbReference type="EC" id="4.1.2.14"/>
    </reaction>
</comment>
<dbReference type="AlphaFoldDB" id="A0A1T4Y6H7"/>
<evidence type="ECO:0000256" key="7">
    <source>
        <dbReference type="ARBA" id="ARBA00023270"/>
    </source>
</evidence>
<evidence type="ECO:0000313" key="9">
    <source>
        <dbReference type="EMBL" id="KJC63116.1"/>
    </source>
</evidence>
<dbReference type="EMBL" id="JYFC01000009">
    <property type="protein sequence ID" value="KJC63116.1"/>
    <property type="molecule type" value="Genomic_DNA"/>
</dbReference>
<reference evidence="9" key="2">
    <citation type="submission" date="2015-02" db="EMBL/GenBank/DDBJ databases">
        <authorList>
            <person name="Vasilyev I.Y."/>
            <person name="Siniagina M.N."/>
            <person name="Malanin S.Y."/>
            <person name="Boulygina E.A."/>
            <person name="Grygoryeva T.V."/>
            <person name="Yarullina D.R."/>
            <person name="Ilinskaya O.N."/>
        </authorList>
    </citation>
    <scope>NUCLEOTIDE SEQUENCE</scope>
    <source>
        <strain evidence="9">VKM Ac-1804</strain>
    </source>
</reference>
<evidence type="ECO:0000256" key="6">
    <source>
        <dbReference type="ARBA" id="ARBA00023239"/>
    </source>
</evidence>
<reference evidence="10" key="3">
    <citation type="submission" date="2017-02" db="EMBL/GenBank/DDBJ databases">
        <authorList>
            <person name="Peterson S.W."/>
        </authorList>
    </citation>
    <scope>NUCLEOTIDE SEQUENCE [LARGE SCALE GENOMIC DNA]</scope>
    <source>
        <strain evidence="10">VKM Ac-2052</strain>
    </source>
</reference>
<dbReference type="EMBL" id="FUYG01000006">
    <property type="protein sequence ID" value="SKA97407.1"/>
    <property type="molecule type" value="Genomic_DNA"/>
</dbReference>
<proteinExistence type="inferred from homology"/>
<comment type="subunit">
    <text evidence="4">Homotrimer.</text>
</comment>
<dbReference type="InterPro" id="IPR013785">
    <property type="entry name" value="Aldolase_TIM"/>
</dbReference>
<dbReference type="PANTHER" id="PTHR30246">
    <property type="entry name" value="2-KETO-3-DEOXY-6-PHOSPHOGLUCONATE ALDOLASE"/>
    <property type="match status" value="1"/>
</dbReference>
<accession>A0A1T4Y6H7</accession>
<evidence type="ECO:0000256" key="3">
    <source>
        <dbReference type="ARBA" id="ARBA00006906"/>
    </source>
</evidence>
<keyword evidence="11" id="KW-1185">Reference proteome</keyword>
<evidence type="ECO:0000256" key="1">
    <source>
        <dbReference type="ARBA" id="ARBA00000654"/>
    </source>
</evidence>
<dbReference type="Gene3D" id="3.20.20.70">
    <property type="entry name" value="Aldolase class I"/>
    <property type="match status" value="1"/>
</dbReference>
<name>A0A1T4Y6H7_9MICO</name>
<evidence type="ECO:0000256" key="5">
    <source>
        <dbReference type="ARBA" id="ARBA00013063"/>
    </source>
</evidence>
<evidence type="ECO:0000256" key="4">
    <source>
        <dbReference type="ARBA" id="ARBA00011233"/>
    </source>
</evidence>
<reference evidence="9 11" key="1">
    <citation type="journal article" date="2001" name="Int. J. Syst. Evol. Microbiol.">
        <title>Agreia bicolorata gen. nov., sp. nov., to accommodate actinobacteria isolated from narrow reed grass infected by the nematode Heteroanguina graminophila.</title>
        <authorList>
            <person name="Evtushenko L.I."/>
            <person name="Dorofeeva L.V."/>
            <person name="Dobrovolskaya T.G."/>
            <person name="Streshinskaya G.M."/>
            <person name="Subbotin S.A."/>
            <person name="Tiedje J.M."/>
        </authorList>
    </citation>
    <scope>NUCLEOTIDE SEQUENCE [LARGE SCALE GENOMIC DNA]</scope>
    <source>
        <strain evidence="9 11">VKM Ac-1804</strain>
    </source>
</reference>
<dbReference type="PROSITE" id="PS00159">
    <property type="entry name" value="ALDOLASE_KDPG_KHG_1"/>
    <property type="match status" value="1"/>
</dbReference>
<comment type="pathway">
    <text evidence="2">Carbohydrate acid metabolism; 2-dehydro-3-deoxy-D-gluconate degradation; D-glyceraldehyde 3-phosphate and pyruvate from 2-dehydro-3-deoxy-D-gluconate: step 2/2.</text>
</comment>
<evidence type="ECO:0000313" key="10">
    <source>
        <dbReference type="EMBL" id="SKA97407.1"/>
    </source>
</evidence>
<sequence>MTTVLDDLAAIRVLPVVVIDDPAHAVPLAEALLAGGVACAEVTLRTPRALEAVKLMSSVPGFLVGVGTVLSTQQAEDSVANGARFIVSPGTSIFVIRAAAALGVACVPGVASATEVMVARDEGLSTLKLFPAAQLGGPAMISALRGPFADISFVPSGGIGIDNAASYAIDGVASVSTSWITPRADIERGAFAETIERARRFRNEVAR</sequence>
<reference evidence="12" key="4">
    <citation type="submission" date="2017-02" db="EMBL/GenBank/DDBJ databases">
        <authorList>
            <person name="Varghese N."/>
            <person name="Submissions S."/>
        </authorList>
    </citation>
    <scope>NUCLEOTIDE SEQUENCE [LARGE SCALE GENOMIC DNA]</scope>
    <source>
        <strain evidence="12">VKM Ac-2052</strain>
    </source>
</reference>
<protein>
    <recommendedName>
        <fullName evidence="5">2-dehydro-3-deoxy-phosphogluconate aldolase</fullName>
        <ecNumber evidence="5">4.1.2.14</ecNumber>
    </recommendedName>
</protein>
<dbReference type="Proteomes" id="UP000032503">
    <property type="component" value="Unassembled WGS sequence"/>
</dbReference>
<keyword evidence="8" id="KW-0119">Carbohydrate metabolism</keyword>
<dbReference type="PROSITE" id="PS00160">
    <property type="entry name" value="ALDOLASE_KDPG_KHG_2"/>
    <property type="match status" value="1"/>
</dbReference>
<keyword evidence="6 9" id="KW-0456">Lyase</keyword>
<evidence type="ECO:0000256" key="8">
    <source>
        <dbReference type="ARBA" id="ARBA00023277"/>
    </source>
</evidence>
<dbReference type="PANTHER" id="PTHR30246:SF1">
    <property type="entry name" value="2-DEHYDRO-3-DEOXY-6-PHOSPHOGALACTONATE ALDOLASE-RELATED"/>
    <property type="match status" value="1"/>
</dbReference>
<dbReference type="InterPro" id="IPR031337">
    <property type="entry name" value="KDPG/KHG_AS_1"/>
</dbReference>
<gene>
    <name evidence="10" type="ORF">SAMN06295879_2337</name>
    <name evidence="9" type="ORF">TZ00_16975</name>
</gene>
<evidence type="ECO:0000313" key="11">
    <source>
        <dbReference type="Proteomes" id="UP000032503"/>
    </source>
</evidence>
<dbReference type="CDD" id="cd00452">
    <property type="entry name" value="KDPG_aldolase"/>
    <property type="match status" value="1"/>
</dbReference>
<evidence type="ECO:0000313" key="12">
    <source>
        <dbReference type="Proteomes" id="UP000189735"/>
    </source>
</evidence>
<comment type="similarity">
    <text evidence="3">Belongs to the KHG/KDPG aldolase family.</text>
</comment>